<proteinExistence type="predicted"/>
<dbReference type="RefSeq" id="WP_041096988.1">
    <property type="nucleotide sequence ID" value="NZ_AP012547.1"/>
</dbReference>
<accession>W0SBN4</accession>
<evidence type="ECO:0008006" key="4">
    <source>
        <dbReference type="Google" id="ProtNLM"/>
    </source>
</evidence>
<name>W0SBN4_9PROT</name>
<dbReference type="AlphaFoldDB" id="W0SBN4"/>
<dbReference type="HOGENOM" id="CLU_140852_0_1_4"/>
<dbReference type="InterPro" id="IPR021647">
    <property type="entry name" value="CusF_Ec"/>
</dbReference>
<dbReference type="Gene3D" id="2.40.50.320">
    <property type="entry name" value="Copper binding periplasmic protein CusF"/>
    <property type="match status" value="1"/>
</dbReference>
<evidence type="ECO:0000256" key="1">
    <source>
        <dbReference type="SAM" id="SignalP"/>
    </source>
</evidence>
<sequence length="112" mass="11808">MKHLVLRTAAAAAFALFLQPVIAMDHSSHTAAPAKAASQPLSEGTVRRLDRAAGSITISHGPIENLGMGAMTMTFTFKKGVVPASVKDGDKLSFRAEEKGGQYSVVRVEAVK</sequence>
<dbReference type="Pfam" id="PF11604">
    <property type="entry name" value="CusF_Ec"/>
    <property type="match status" value="1"/>
</dbReference>
<dbReference type="InterPro" id="IPR042230">
    <property type="entry name" value="CusF_sf"/>
</dbReference>
<keyword evidence="1" id="KW-0732">Signal</keyword>
<reference evidence="2 3" key="1">
    <citation type="journal article" date="2014" name="Syst. Appl. Microbiol.">
        <title>Complete genomes of freshwater sulfur oxidizers Sulfuricella denitrificans skB26 and Sulfuritalea hydrogenivorans sk43H: genetic insights into the sulfur oxidation pathway of betaproteobacteria.</title>
        <authorList>
            <person name="Watanabe T."/>
            <person name="Kojima H."/>
            <person name="Fukui M."/>
        </authorList>
    </citation>
    <scope>NUCLEOTIDE SEQUENCE [LARGE SCALE GENOMIC DNA]</scope>
    <source>
        <strain evidence="2">DSM22779</strain>
    </source>
</reference>
<feature type="signal peptide" evidence="1">
    <location>
        <begin position="1"/>
        <end position="23"/>
    </location>
</feature>
<protein>
    <recommendedName>
        <fullName evidence="4">Copper-binding protein</fullName>
    </recommendedName>
</protein>
<dbReference type="STRING" id="1223802.SUTH_00612"/>
<gene>
    <name evidence="2" type="ORF">SUTH_00612</name>
</gene>
<keyword evidence="3" id="KW-1185">Reference proteome</keyword>
<feature type="chain" id="PRO_5004795232" description="Copper-binding protein" evidence="1">
    <location>
        <begin position="24"/>
        <end position="112"/>
    </location>
</feature>
<dbReference type="EMBL" id="AP012547">
    <property type="protein sequence ID" value="BAO28426.1"/>
    <property type="molecule type" value="Genomic_DNA"/>
</dbReference>
<evidence type="ECO:0000313" key="3">
    <source>
        <dbReference type="Proteomes" id="UP000031637"/>
    </source>
</evidence>
<dbReference type="OrthoDB" id="9180744at2"/>
<organism evidence="2 3">
    <name type="scientific">Sulfuritalea hydrogenivorans sk43H</name>
    <dbReference type="NCBI Taxonomy" id="1223802"/>
    <lineage>
        <taxon>Bacteria</taxon>
        <taxon>Pseudomonadati</taxon>
        <taxon>Pseudomonadota</taxon>
        <taxon>Betaproteobacteria</taxon>
        <taxon>Nitrosomonadales</taxon>
        <taxon>Sterolibacteriaceae</taxon>
        <taxon>Sulfuritalea</taxon>
    </lineage>
</organism>
<dbReference type="Proteomes" id="UP000031637">
    <property type="component" value="Chromosome"/>
</dbReference>
<evidence type="ECO:0000313" key="2">
    <source>
        <dbReference type="EMBL" id="BAO28426.1"/>
    </source>
</evidence>
<dbReference type="KEGG" id="shd:SUTH_00612"/>